<evidence type="ECO:0000313" key="1">
    <source>
        <dbReference type="EMBL" id="KZV95938.1"/>
    </source>
</evidence>
<dbReference type="STRING" id="1314781.A0A165K810"/>
<organism evidence="1 2">
    <name type="scientific">Exidia glandulosa HHB12029</name>
    <dbReference type="NCBI Taxonomy" id="1314781"/>
    <lineage>
        <taxon>Eukaryota</taxon>
        <taxon>Fungi</taxon>
        <taxon>Dikarya</taxon>
        <taxon>Basidiomycota</taxon>
        <taxon>Agaricomycotina</taxon>
        <taxon>Agaricomycetes</taxon>
        <taxon>Auriculariales</taxon>
        <taxon>Exidiaceae</taxon>
        <taxon>Exidia</taxon>
    </lineage>
</organism>
<name>A0A165K810_EXIGL</name>
<sequence length="102" mass="11848">MRYEDQLEWKAANPPPTLLVSMSDELKKRYVQGYAKDPAFVKKGKTSDERSWYAGNRFYRGKDGLLFFRDADFMPRLCVPRSERVALMRQVHESAFESAHAG</sequence>
<keyword evidence="2" id="KW-1185">Reference proteome</keyword>
<dbReference type="Proteomes" id="UP000077266">
    <property type="component" value="Unassembled WGS sequence"/>
</dbReference>
<proteinExistence type="predicted"/>
<gene>
    <name evidence="1" type="ORF">EXIGLDRAFT_609902</name>
</gene>
<dbReference type="InParanoid" id="A0A165K810"/>
<accession>A0A165K810</accession>
<reference evidence="1 2" key="1">
    <citation type="journal article" date="2016" name="Mol. Biol. Evol.">
        <title>Comparative Genomics of Early-Diverging Mushroom-Forming Fungi Provides Insights into the Origins of Lignocellulose Decay Capabilities.</title>
        <authorList>
            <person name="Nagy L.G."/>
            <person name="Riley R."/>
            <person name="Tritt A."/>
            <person name="Adam C."/>
            <person name="Daum C."/>
            <person name="Floudas D."/>
            <person name="Sun H."/>
            <person name="Yadav J.S."/>
            <person name="Pangilinan J."/>
            <person name="Larsson K.H."/>
            <person name="Matsuura K."/>
            <person name="Barry K."/>
            <person name="Labutti K."/>
            <person name="Kuo R."/>
            <person name="Ohm R.A."/>
            <person name="Bhattacharya S.S."/>
            <person name="Shirouzu T."/>
            <person name="Yoshinaga Y."/>
            <person name="Martin F.M."/>
            <person name="Grigoriev I.V."/>
            <person name="Hibbett D.S."/>
        </authorList>
    </citation>
    <scope>NUCLEOTIDE SEQUENCE [LARGE SCALE GENOMIC DNA]</scope>
    <source>
        <strain evidence="1 2">HHB12029</strain>
    </source>
</reference>
<feature type="non-terminal residue" evidence="1">
    <location>
        <position position="102"/>
    </location>
</feature>
<dbReference type="OrthoDB" id="3245961at2759"/>
<evidence type="ECO:0000313" key="2">
    <source>
        <dbReference type="Proteomes" id="UP000077266"/>
    </source>
</evidence>
<dbReference type="AlphaFoldDB" id="A0A165K810"/>
<dbReference type="EMBL" id="KV425949">
    <property type="protein sequence ID" value="KZV95938.1"/>
    <property type="molecule type" value="Genomic_DNA"/>
</dbReference>
<protein>
    <submittedName>
        <fullName evidence="1">Uncharacterized protein</fullName>
    </submittedName>
</protein>